<keyword evidence="8" id="KW-0812">Transmembrane</keyword>
<evidence type="ECO:0000256" key="3">
    <source>
        <dbReference type="ARBA" id="ARBA00022431"/>
    </source>
</evidence>
<comment type="function">
    <text evidence="6">Self-assembles to form an icosahedral capsid.</text>
</comment>
<evidence type="ECO:0000256" key="7">
    <source>
        <dbReference type="SAM" id="MobiDB-lite"/>
    </source>
</evidence>
<evidence type="ECO:0000256" key="6">
    <source>
        <dbReference type="RuleBase" id="RU361230"/>
    </source>
</evidence>
<dbReference type="OrthoDB" id="3295at10239"/>
<sequence>MAFYSRRWGGLRRYGYRNWRRRPWYRRRWRTRPRRYRVRRRRRRLLRRKTRHVPVMQWNPINKKRCTIRGFCPLVYCLGGQKGIMDFTYPGNKLILGWLGGGVHSSLLSLLDLFWEERYWRARWSSSNQGYNLFRYYGATITLYPVMYYTYIFWYSTEELTEDVEPLTVCHPSQLLLSKHHVIVHRLDGFQKTKPIKLHIKPPSQMTGTWHTFAAWAKQPLLKWRISLLDIENPWTGFPNDQTQGVHCTVWARHKTERPTEARSLDLWYFPLLDDGTDLSVTMHKIKWNNDGTGPKYDEANFWPVAAQFQRLLVPFYMYGFGRSATFYDMNETTHEPGPTEGNMGSFLFLKFLNPPCWRGSEGQFPQFKDDMCFMTFGTVAQLCAQGPWCMKRIGTNTAGVNISMKYKFYFQWGGTPGTNLPPVQPVAGNPGQPLLQSTLRWGNTIRADIRDPTTVGEEVLWPEDLDEHGIITSQAFRRITQPSVSTGSRSLGTLGCLRPAVSSGRKRPRHSFEESEEEEHSSSPQETENYSTEEEEEEMERARRKQHRRKRKRLEQLLRGLSNLGFRRPMMAGPSGNYQKSNSI</sequence>
<organism evidence="9 10">
    <name type="scientific">Rodent Torque teno virus 3</name>
    <dbReference type="NCBI Taxonomy" id="2054610"/>
    <lineage>
        <taxon>Viruses</taxon>
        <taxon>Monodnaviria</taxon>
        <taxon>Shotokuvirae</taxon>
        <taxon>Commensaviricota</taxon>
        <taxon>Cardeaviricetes</taxon>
        <taxon>Sanitavirales</taxon>
        <taxon>Anelloviridae</taxon>
        <taxon>Wawtorquevirus</taxon>
        <taxon>Wawtorquevirus crice2</taxon>
    </lineage>
</organism>
<keyword evidence="4 6" id="KW-0167">Capsid protein</keyword>
<name>A0A2H4QBC0_9VIRU</name>
<evidence type="ECO:0000256" key="1">
    <source>
        <dbReference type="ARBA" id="ARBA00004328"/>
    </source>
</evidence>
<feature type="region of interest" description="Disordered" evidence="7">
    <location>
        <begin position="483"/>
        <end position="585"/>
    </location>
</feature>
<dbReference type="Pfam" id="PF02956">
    <property type="entry name" value="TT_ORF1"/>
    <property type="match status" value="1"/>
</dbReference>
<dbReference type="GeneID" id="41701555"/>
<evidence type="ECO:0000256" key="8">
    <source>
        <dbReference type="SAM" id="Phobius"/>
    </source>
</evidence>
<dbReference type="RefSeq" id="YP_009551911.1">
    <property type="nucleotide sequence ID" value="NC_040546.1"/>
</dbReference>
<comment type="similarity">
    <text evidence="2 6">Belongs to the anelloviridae capsid protein family.</text>
</comment>
<reference evidence="9 10" key="1">
    <citation type="journal article" date="2017" name="Virology">
        <title>Discovery of novel anelloviruses in small mammals expands the host range and diversity of the Anelloviridae.</title>
        <authorList>
            <person name="de Souza W.M."/>
            <person name="Fumagalli M.J."/>
            <person name="de Araujo J."/>
            <person name="Sabino-Santos G.Jr."/>
            <person name="Maia F.G.M."/>
            <person name="Romeiro M.F."/>
            <person name="Modha S."/>
            <person name="Nardi M.S."/>
            <person name="Queiroz L.H."/>
            <person name="Durigon E.L."/>
            <person name="Nunes M.R.T."/>
            <person name="Murcia P.R."/>
            <person name="Figueiredo L.T.M."/>
        </authorList>
    </citation>
    <scope>NUCLEOTIDE SEQUENCE [LARGE SCALE GENOMIC DNA]</scope>
    <source>
        <strain evidence="9">250</strain>
    </source>
</reference>
<dbReference type="KEGG" id="vg:41701555"/>
<evidence type="ECO:0000313" key="10">
    <source>
        <dbReference type="Proteomes" id="UP000289882"/>
    </source>
</evidence>
<comment type="subcellular location">
    <subcellularLocation>
        <location evidence="1 6">Virion</location>
    </subcellularLocation>
</comment>
<proteinExistence type="inferred from homology"/>
<feature type="compositionally biased region" description="Polar residues" evidence="7">
    <location>
        <begin position="483"/>
        <end position="492"/>
    </location>
</feature>
<keyword evidence="3 6" id="KW-1140">T=1 icosahedral capsid protein</keyword>
<evidence type="ECO:0000256" key="4">
    <source>
        <dbReference type="ARBA" id="ARBA00022561"/>
    </source>
</evidence>
<evidence type="ECO:0000313" key="9">
    <source>
        <dbReference type="EMBL" id="ATX61866.1"/>
    </source>
</evidence>
<dbReference type="Proteomes" id="UP000289882">
    <property type="component" value="Segment"/>
</dbReference>
<protein>
    <recommendedName>
        <fullName evidence="6">Capsid protein</fullName>
    </recommendedName>
</protein>
<feature type="compositionally biased region" description="Basic residues" evidence="7">
    <location>
        <begin position="543"/>
        <end position="554"/>
    </location>
</feature>
<dbReference type="GO" id="GO:0039615">
    <property type="term" value="C:T=1 icosahedral viral capsid"/>
    <property type="evidence" value="ECO:0007669"/>
    <property type="project" value="UniProtKB-UniRule"/>
</dbReference>
<dbReference type="EMBL" id="MF541384">
    <property type="protein sequence ID" value="ATX61866.1"/>
    <property type="molecule type" value="Genomic_DNA"/>
</dbReference>
<evidence type="ECO:0000256" key="2">
    <source>
        <dbReference type="ARBA" id="ARBA00006131"/>
    </source>
</evidence>
<keyword evidence="8" id="KW-1133">Transmembrane helix</keyword>
<dbReference type="InterPro" id="IPR004219">
    <property type="entry name" value="TTvirus_Unk"/>
</dbReference>
<keyword evidence="8" id="KW-0472">Membrane</keyword>
<evidence type="ECO:0000256" key="5">
    <source>
        <dbReference type="ARBA" id="ARBA00022844"/>
    </source>
</evidence>
<feature type="transmembrane region" description="Helical" evidence="8">
    <location>
        <begin position="136"/>
        <end position="155"/>
    </location>
</feature>
<accession>A0A2H4QBC0</accession>
<keyword evidence="5 6" id="KW-0946">Virion</keyword>